<dbReference type="PANTHER" id="PTHR11161:SF69">
    <property type="entry name" value="NOSE RESISTANT TO FLUOXETINE PROTEIN 6-LIKE PROTEIN"/>
    <property type="match status" value="1"/>
</dbReference>
<feature type="transmembrane region" description="Helical" evidence="1">
    <location>
        <begin position="305"/>
        <end position="328"/>
    </location>
</feature>
<feature type="transmembrane region" description="Helical" evidence="1">
    <location>
        <begin position="6"/>
        <end position="33"/>
    </location>
</feature>
<dbReference type="OMA" id="GYILFRT"/>
<evidence type="ECO:0000259" key="2">
    <source>
        <dbReference type="Pfam" id="PF01757"/>
    </source>
</evidence>
<dbReference type="VEuPathDB" id="VectorBase:PHUM435820"/>
<dbReference type="InterPro" id="IPR002656">
    <property type="entry name" value="Acyl_transf_3_dom"/>
</dbReference>
<dbReference type="EnsemblMetazoa" id="PHUM435820-RA">
    <property type="protein sequence ID" value="PHUM435820-PA"/>
    <property type="gene ID" value="PHUM435820"/>
</dbReference>
<dbReference type="EMBL" id="AAZO01005322">
    <property type="status" value="NOT_ANNOTATED_CDS"/>
    <property type="molecule type" value="Genomic_DNA"/>
</dbReference>
<protein>
    <recommendedName>
        <fullName evidence="2">Acyltransferase 3 domain-containing protein</fullName>
    </recommendedName>
</protein>
<dbReference type="RefSeq" id="XP_002429500.1">
    <property type="nucleotide sequence ID" value="XM_002429455.1"/>
</dbReference>
<dbReference type="Proteomes" id="UP000009046">
    <property type="component" value="Unassembled WGS sequence"/>
</dbReference>
<evidence type="ECO:0000256" key="1">
    <source>
        <dbReference type="SAM" id="Phobius"/>
    </source>
</evidence>
<dbReference type="Pfam" id="PF01757">
    <property type="entry name" value="Acyl_transf_3"/>
    <property type="match status" value="1"/>
</dbReference>
<dbReference type="HOGENOM" id="CLU_007874_0_3_1"/>
<evidence type="ECO:0000313" key="5">
    <source>
        <dbReference type="Proteomes" id="UP000009046"/>
    </source>
</evidence>
<dbReference type="EMBL" id="DS235769">
    <property type="protein sequence ID" value="EEB16762.1"/>
    <property type="molecule type" value="Genomic_DNA"/>
</dbReference>
<feature type="transmembrane region" description="Helical" evidence="1">
    <location>
        <begin position="54"/>
        <end position="76"/>
    </location>
</feature>
<keyword evidence="5" id="KW-1185">Reference proteome</keyword>
<keyword evidence="1" id="KW-0812">Transmembrane</keyword>
<proteinExistence type="predicted"/>
<dbReference type="KEGG" id="phu:Phum_PHUM435820"/>
<feature type="transmembrane region" description="Helical" evidence="1">
    <location>
        <begin position="232"/>
        <end position="255"/>
    </location>
</feature>
<dbReference type="InterPro" id="IPR052728">
    <property type="entry name" value="O2_lipid_transport_reg"/>
</dbReference>
<feature type="transmembrane region" description="Helical" evidence="1">
    <location>
        <begin position="96"/>
        <end position="117"/>
    </location>
</feature>
<dbReference type="InParanoid" id="E0VTQ6"/>
<dbReference type="GO" id="GO:0016747">
    <property type="term" value="F:acyltransferase activity, transferring groups other than amino-acyl groups"/>
    <property type="evidence" value="ECO:0007669"/>
    <property type="project" value="InterPro"/>
</dbReference>
<keyword evidence="1" id="KW-1133">Transmembrane helix</keyword>
<feature type="transmembrane region" description="Helical" evidence="1">
    <location>
        <begin position="275"/>
        <end position="293"/>
    </location>
</feature>
<reference evidence="4" key="3">
    <citation type="submission" date="2021-02" db="UniProtKB">
        <authorList>
            <consortium name="EnsemblMetazoa"/>
        </authorList>
    </citation>
    <scope>IDENTIFICATION</scope>
    <source>
        <strain evidence="4">USDA</strain>
    </source>
</reference>
<feature type="transmembrane region" description="Helical" evidence="1">
    <location>
        <begin position="205"/>
        <end position="225"/>
    </location>
</feature>
<keyword evidence="1" id="KW-0472">Membrane</keyword>
<gene>
    <name evidence="4" type="primary">8230570</name>
    <name evidence="3" type="ORF">Phum_PHUM435820</name>
</gene>
<name>E0VTQ6_PEDHC</name>
<dbReference type="PANTHER" id="PTHR11161">
    <property type="entry name" value="O-ACYLTRANSFERASE"/>
    <property type="match status" value="1"/>
</dbReference>
<sequence length="449" mass="51682">MIIDTIRIIFFCFFVLTVTDFVCQFLLSFSILSNSSKILSGSTSSEDSLNSVHGLRFLSFSWVVLVHTYLQIFAIGENKGLRAVTEKNFAYQLVGNATYSVDSFLVISGLLVSYLFFKNKTSKIEIESFLKSFGKFFTLVLYRFVRLTPVYITVLGIVHITMSFLRDQTVFETPLILQLNCDTYWWRNILYVNNFYPRREMCMLWSWYMATDTQFFVLSVILLLLAKRYFKISVVVLFTLLVSSWCTTAYIAYTYQYQVKVQEPFALFDELYDKPWTRIGPYIIGMCAGWLLAEKKCQIKMPWIVVILGWILSIGGLFGLVFCIRNGLGVAESSIYAALGHTVWGLTLVWIVIACRCGYGGWINTFLSWPAFHPFSRLTYCAYLAHPIIMFLTNYVMDGPFHMHNGVVMIVFLGNLISSYILSFALSLAFEAPFMRLLKLILSPNQEKR</sequence>
<dbReference type="OrthoDB" id="207378at2759"/>
<feature type="transmembrane region" description="Helical" evidence="1">
    <location>
        <begin position="334"/>
        <end position="359"/>
    </location>
</feature>
<feature type="transmembrane region" description="Helical" evidence="1">
    <location>
        <begin position="380"/>
        <end position="397"/>
    </location>
</feature>
<evidence type="ECO:0000313" key="3">
    <source>
        <dbReference type="EMBL" id="EEB16762.1"/>
    </source>
</evidence>
<feature type="transmembrane region" description="Helical" evidence="1">
    <location>
        <begin position="409"/>
        <end position="430"/>
    </location>
</feature>
<dbReference type="eggNOG" id="KOG3700">
    <property type="taxonomic scope" value="Eukaryota"/>
</dbReference>
<feature type="domain" description="Acyltransferase 3" evidence="2">
    <location>
        <begin position="50"/>
        <end position="426"/>
    </location>
</feature>
<reference evidence="3" key="2">
    <citation type="submission" date="2007-04" db="EMBL/GenBank/DDBJ databases">
        <title>The genome of the human body louse.</title>
        <authorList>
            <consortium name="The Human Body Louse Genome Consortium"/>
            <person name="Kirkness E."/>
            <person name="Walenz B."/>
            <person name="Hass B."/>
            <person name="Bruggner R."/>
            <person name="Strausberg R."/>
        </authorList>
    </citation>
    <scope>NUCLEOTIDE SEQUENCE</scope>
    <source>
        <strain evidence="3">USDA</strain>
    </source>
</reference>
<dbReference type="AlphaFoldDB" id="E0VTQ6"/>
<feature type="transmembrane region" description="Helical" evidence="1">
    <location>
        <begin position="137"/>
        <end position="160"/>
    </location>
</feature>
<dbReference type="CTD" id="8230570"/>
<accession>E0VTQ6</accession>
<evidence type="ECO:0000313" key="4">
    <source>
        <dbReference type="EnsemblMetazoa" id="PHUM435820-PA"/>
    </source>
</evidence>
<organism>
    <name type="scientific">Pediculus humanus subsp. corporis</name>
    <name type="common">Body louse</name>
    <dbReference type="NCBI Taxonomy" id="121224"/>
    <lineage>
        <taxon>Eukaryota</taxon>
        <taxon>Metazoa</taxon>
        <taxon>Ecdysozoa</taxon>
        <taxon>Arthropoda</taxon>
        <taxon>Hexapoda</taxon>
        <taxon>Insecta</taxon>
        <taxon>Pterygota</taxon>
        <taxon>Neoptera</taxon>
        <taxon>Paraneoptera</taxon>
        <taxon>Psocodea</taxon>
        <taxon>Troctomorpha</taxon>
        <taxon>Phthiraptera</taxon>
        <taxon>Anoplura</taxon>
        <taxon>Pediculidae</taxon>
        <taxon>Pediculus</taxon>
    </lineage>
</organism>
<reference evidence="3" key="1">
    <citation type="submission" date="2007-04" db="EMBL/GenBank/DDBJ databases">
        <title>Annotation of Pediculus humanus corporis strain USDA.</title>
        <authorList>
            <person name="Kirkness E."/>
            <person name="Hannick L."/>
            <person name="Hass B."/>
            <person name="Bruggner R."/>
            <person name="Lawson D."/>
            <person name="Bidwell S."/>
            <person name="Joardar V."/>
            <person name="Caler E."/>
            <person name="Walenz B."/>
            <person name="Inman J."/>
            <person name="Schobel S."/>
            <person name="Galinsky K."/>
            <person name="Amedeo P."/>
            <person name="Strausberg R."/>
        </authorList>
    </citation>
    <scope>NUCLEOTIDE SEQUENCE</scope>
    <source>
        <strain evidence="3">USDA</strain>
    </source>
</reference>
<dbReference type="GeneID" id="8230570"/>